<keyword evidence="2" id="KW-1185">Reference proteome</keyword>
<dbReference type="OrthoDB" id="298012at2759"/>
<evidence type="ECO:0000313" key="1">
    <source>
        <dbReference type="EMBL" id="PHH58809.1"/>
    </source>
</evidence>
<dbReference type="CDD" id="cd04902">
    <property type="entry name" value="ACT_3PGDH-xct"/>
    <property type="match status" value="1"/>
</dbReference>
<organism evidence="1 2">
    <name type="scientific">Ophiocordyceps australis</name>
    <dbReference type="NCBI Taxonomy" id="1399860"/>
    <lineage>
        <taxon>Eukaryota</taxon>
        <taxon>Fungi</taxon>
        <taxon>Dikarya</taxon>
        <taxon>Ascomycota</taxon>
        <taxon>Pezizomycotina</taxon>
        <taxon>Sordariomycetes</taxon>
        <taxon>Hypocreomycetidae</taxon>
        <taxon>Hypocreales</taxon>
        <taxon>Ophiocordycipitaceae</taxon>
        <taxon>Ophiocordyceps</taxon>
    </lineage>
</organism>
<comment type="caution">
    <text evidence="1">The sequence shown here is derived from an EMBL/GenBank/DDBJ whole genome shotgun (WGS) entry which is preliminary data.</text>
</comment>
<sequence>MTTTTTPAYTNLVTLRSGGQTIEGYASGRRVYISRLGRFHAAFSPEGTLIILHNYDEPGKIGGVGTVLGKKGINIRFMQVASLLGGTQHDADADADTDTDMDTGPVARRDDEALMILGISGEVDAQVVQGLRGLEGVLDVSLVRL</sequence>
<dbReference type="AlphaFoldDB" id="A0A2C5X709"/>
<evidence type="ECO:0008006" key="3">
    <source>
        <dbReference type="Google" id="ProtNLM"/>
    </source>
</evidence>
<protein>
    <recommendedName>
        <fullName evidence="3">ACT domain-containing protein</fullName>
    </recommendedName>
</protein>
<dbReference type="GO" id="GO:0046394">
    <property type="term" value="P:carboxylic acid biosynthetic process"/>
    <property type="evidence" value="ECO:0007669"/>
    <property type="project" value="UniProtKB-ARBA"/>
</dbReference>
<dbReference type="GO" id="GO:0006520">
    <property type="term" value="P:amino acid metabolic process"/>
    <property type="evidence" value="ECO:0007669"/>
    <property type="project" value="UniProtKB-ARBA"/>
</dbReference>
<name>A0A2C5X709_9HYPO</name>
<accession>A0A2C5X709</accession>
<dbReference type="SUPFAM" id="SSF55021">
    <property type="entry name" value="ACT-like"/>
    <property type="match status" value="1"/>
</dbReference>
<proteinExistence type="predicted"/>
<gene>
    <name evidence="1" type="ORF">CDD82_2706</name>
</gene>
<reference evidence="1 2" key="1">
    <citation type="submission" date="2017-06" db="EMBL/GenBank/DDBJ databases">
        <title>Ant-infecting Ophiocordyceps genomes reveal a high diversity of potential behavioral manipulation genes and a possible major role for enterotoxins.</title>
        <authorList>
            <person name="De Bekker C."/>
            <person name="Evans H.C."/>
            <person name="Brachmann A."/>
            <person name="Hughes D.P."/>
        </authorList>
    </citation>
    <scope>NUCLEOTIDE SEQUENCE [LARGE SCALE GENOMIC DNA]</scope>
    <source>
        <strain evidence="1 2">1348a</strain>
    </source>
</reference>
<dbReference type="InterPro" id="IPR045865">
    <property type="entry name" value="ACT-like_dom_sf"/>
</dbReference>
<dbReference type="EMBL" id="NJEU01002009">
    <property type="protein sequence ID" value="PHH58809.1"/>
    <property type="molecule type" value="Genomic_DNA"/>
</dbReference>
<dbReference type="Proteomes" id="UP000224854">
    <property type="component" value="Unassembled WGS sequence"/>
</dbReference>
<dbReference type="Gene3D" id="3.30.70.260">
    <property type="match status" value="1"/>
</dbReference>
<evidence type="ECO:0000313" key="2">
    <source>
        <dbReference type="Proteomes" id="UP000224854"/>
    </source>
</evidence>